<dbReference type="EMBL" id="CYPU01000016">
    <property type="protein sequence ID" value="CUH46678.1"/>
    <property type="molecule type" value="Genomic_DNA"/>
</dbReference>
<accession>A0A0P1EC66</accession>
<evidence type="ECO:0000313" key="2">
    <source>
        <dbReference type="Proteomes" id="UP000050783"/>
    </source>
</evidence>
<proteinExistence type="predicted"/>
<evidence type="ECO:0000313" key="1">
    <source>
        <dbReference type="EMBL" id="CUH46678.1"/>
    </source>
</evidence>
<dbReference type="AlphaFoldDB" id="A0A0P1EC66"/>
<dbReference type="Proteomes" id="UP000050783">
    <property type="component" value="Unassembled WGS sequence"/>
</dbReference>
<sequence length="176" mass="19712">MLRLNVLALFPEFALAFACDFIRSSHVIVGPDSQRNIFPPTKPPAGSFGKGSHRNAVCSVGCPNARASNNRIRSNCNKTGIEIGRRDKRRKQTPIELESFSGLLRGRLYHQSGVAGLKLTVGKSIAHLIRLLRMSRSNRLPSEKSLSIKGSRIERIWHAVFGVPHIHWCSRNRCEF</sequence>
<organism evidence="1 2">
    <name type="scientific">Ruegeria atlantica</name>
    <dbReference type="NCBI Taxonomy" id="81569"/>
    <lineage>
        <taxon>Bacteria</taxon>
        <taxon>Pseudomonadati</taxon>
        <taxon>Pseudomonadota</taxon>
        <taxon>Alphaproteobacteria</taxon>
        <taxon>Rhodobacterales</taxon>
        <taxon>Roseobacteraceae</taxon>
        <taxon>Ruegeria</taxon>
    </lineage>
</organism>
<gene>
    <name evidence="1" type="ORF">RUA4292_00844</name>
</gene>
<reference evidence="1 2" key="1">
    <citation type="submission" date="2015-09" db="EMBL/GenBank/DDBJ databases">
        <authorList>
            <consortium name="Swine Surveillance"/>
        </authorList>
    </citation>
    <scope>NUCLEOTIDE SEQUENCE [LARGE SCALE GENOMIC DNA]</scope>
    <source>
        <strain evidence="1 2">CECT 4292</strain>
    </source>
</reference>
<name>A0A0P1EC66_9RHOB</name>
<protein>
    <submittedName>
        <fullName evidence="1">Uncharacterized protein</fullName>
    </submittedName>
</protein>